<feature type="transmembrane region" description="Helical" evidence="1">
    <location>
        <begin position="18"/>
        <end position="36"/>
    </location>
</feature>
<keyword evidence="3" id="KW-1185">Reference proteome</keyword>
<feature type="transmembrane region" description="Helical" evidence="1">
    <location>
        <begin position="99"/>
        <end position="121"/>
    </location>
</feature>
<organism evidence="2 3">
    <name type="scientific">Cellulomonas wangleii</name>
    <dbReference type="NCBI Taxonomy" id="2816956"/>
    <lineage>
        <taxon>Bacteria</taxon>
        <taxon>Bacillati</taxon>
        <taxon>Actinomycetota</taxon>
        <taxon>Actinomycetes</taxon>
        <taxon>Micrococcales</taxon>
        <taxon>Cellulomonadaceae</taxon>
        <taxon>Cellulomonas</taxon>
    </lineage>
</organism>
<dbReference type="EMBL" id="CP074405">
    <property type="protein sequence ID" value="QVI62759.1"/>
    <property type="molecule type" value="Genomic_DNA"/>
</dbReference>
<dbReference type="Proteomes" id="UP000677804">
    <property type="component" value="Chromosome"/>
</dbReference>
<keyword evidence="1" id="KW-0812">Transmembrane</keyword>
<evidence type="ECO:0000313" key="2">
    <source>
        <dbReference type="EMBL" id="QVI62759.1"/>
    </source>
</evidence>
<gene>
    <name evidence="2" type="ORF">KG103_02115</name>
</gene>
<feature type="transmembrane region" description="Helical" evidence="1">
    <location>
        <begin position="170"/>
        <end position="196"/>
    </location>
</feature>
<evidence type="ECO:0000313" key="3">
    <source>
        <dbReference type="Proteomes" id="UP000677804"/>
    </source>
</evidence>
<sequence length="242" mass="23930">MSAVLAAELTKVRTLPSAWAVVGAALVANVLLAVLARDDTLRLAGADGGIPLGQVGSLMLAPVYVFAALGAIAAGSEYTGGQLRSSLLATPDRARSFRAHLAVAAGVSAAAALVVVTPAYLVQHAGALGAGTLGPRDAVTAVLALVSAYTLLSVLAFGFAVLARGAVVPLVVLVVAALLVAPTLRGALPQVIALLPQDAALSAVGTPEGPDALTRGAGLGVLTAWVAACVAAAYVTFARRDT</sequence>
<keyword evidence="1" id="KW-0472">Membrane</keyword>
<feature type="transmembrane region" description="Helical" evidence="1">
    <location>
        <begin position="216"/>
        <end position="237"/>
    </location>
</feature>
<accession>A0ABX8D5N8</accession>
<dbReference type="RefSeq" id="WP_207341865.1">
    <property type="nucleotide sequence ID" value="NZ_CP074405.1"/>
</dbReference>
<evidence type="ECO:0000256" key="1">
    <source>
        <dbReference type="SAM" id="Phobius"/>
    </source>
</evidence>
<evidence type="ECO:0008006" key="4">
    <source>
        <dbReference type="Google" id="ProtNLM"/>
    </source>
</evidence>
<name>A0ABX8D5N8_9CELL</name>
<feature type="transmembrane region" description="Helical" evidence="1">
    <location>
        <begin position="141"/>
        <end position="163"/>
    </location>
</feature>
<proteinExistence type="predicted"/>
<keyword evidence="1" id="KW-1133">Transmembrane helix</keyword>
<protein>
    <recommendedName>
        <fullName evidence="4">ABC transporter permease</fullName>
    </recommendedName>
</protein>
<reference evidence="2 3" key="1">
    <citation type="submission" date="2021-05" db="EMBL/GenBank/DDBJ databases">
        <title>Novel species in genus Cellulomonas.</title>
        <authorList>
            <person name="Zhang G."/>
        </authorList>
    </citation>
    <scope>NUCLEOTIDE SEQUENCE [LARGE SCALE GENOMIC DNA]</scope>
    <source>
        <strain evidence="3">zg-ZUI222</strain>
    </source>
</reference>
<feature type="transmembrane region" description="Helical" evidence="1">
    <location>
        <begin position="56"/>
        <end position="78"/>
    </location>
</feature>